<dbReference type="InterPro" id="IPR021109">
    <property type="entry name" value="Peptidase_aspartic_dom_sf"/>
</dbReference>
<evidence type="ECO:0000313" key="1">
    <source>
        <dbReference type="EMBL" id="KAI1507288.1"/>
    </source>
</evidence>
<dbReference type="EMBL" id="NRDI02000047">
    <property type="protein sequence ID" value="KAI1507288.1"/>
    <property type="molecule type" value="Genomic_DNA"/>
</dbReference>
<proteinExistence type="predicted"/>
<dbReference type="Gene3D" id="2.40.70.10">
    <property type="entry name" value="Acid Proteases"/>
    <property type="match status" value="1"/>
</dbReference>
<gene>
    <name evidence="1" type="ORF">Ptr86124_013784</name>
</gene>
<dbReference type="Proteomes" id="UP000249757">
    <property type="component" value="Unassembled WGS sequence"/>
</dbReference>
<name>A0A922N0Z4_9PLEO</name>
<dbReference type="SUPFAM" id="SSF50630">
    <property type="entry name" value="Acid proteases"/>
    <property type="match status" value="1"/>
</dbReference>
<sequence>MDSDPFVVDVRLNGTDFVTGLVDSGCLCYSAINEQLFRSLRLPSIKIAPRQLEEAAGKNAEPSTVLDTVTYASIDIDGHQQKRVFFYVVPGLTYDVILGKPWLEDADVTISAKQGCLDIGASNIRAWNHKKASYKPPPMKATQVMASAFMAEVRRSRRKNKGDGIALDTGLFASKHLRSVQIQSLSSEEIDFTKEIRMFEDQEMQNLWHRSRQEDKLYQELTTLVANKERNLPTKLQKEKLTTEHKYTGKTNPTLQRNYSHYTTWLVEKH</sequence>
<evidence type="ECO:0000313" key="2">
    <source>
        <dbReference type="Proteomes" id="UP000249757"/>
    </source>
</evidence>
<protein>
    <submittedName>
        <fullName evidence="1">Pol protein</fullName>
    </submittedName>
</protein>
<organism evidence="1 2">
    <name type="scientific">Pyrenophora tritici-repentis</name>
    <dbReference type="NCBI Taxonomy" id="45151"/>
    <lineage>
        <taxon>Eukaryota</taxon>
        <taxon>Fungi</taxon>
        <taxon>Dikarya</taxon>
        <taxon>Ascomycota</taxon>
        <taxon>Pezizomycotina</taxon>
        <taxon>Dothideomycetes</taxon>
        <taxon>Pleosporomycetidae</taxon>
        <taxon>Pleosporales</taxon>
        <taxon>Pleosporineae</taxon>
        <taxon>Pleosporaceae</taxon>
        <taxon>Pyrenophora</taxon>
    </lineage>
</organism>
<reference evidence="2" key="1">
    <citation type="journal article" date="2022" name="Microb. Genom.">
        <title>A global pangenome for the wheat fungal pathogen Pyrenophora tritici-repentis and prediction of effector protein structural homology.</title>
        <authorList>
            <person name="Moolhuijzen P.M."/>
            <person name="See P.T."/>
            <person name="Shi G."/>
            <person name="Powell H.R."/>
            <person name="Cockram J."/>
            <person name="Jorgensen L.N."/>
            <person name="Benslimane H."/>
            <person name="Strelkov S.E."/>
            <person name="Turner J."/>
            <person name="Liu Z."/>
            <person name="Moffat C.S."/>
        </authorList>
    </citation>
    <scope>NUCLEOTIDE SEQUENCE [LARGE SCALE GENOMIC DNA]</scope>
</reference>
<dbReference type="CDD" id="cd00303">
    <property type="entry name" value="retropepsin_like"/>
    <property type="match status" value="1"/>
</dbReference>
<dbReference type="AlphaFoldDB" id="A0A922N0Z4"/>
<keyword evidence="2" id="KW-1185">Reference proteome</keyword>
<comment type="caution">
    <text evidence="1">The sequence shown here is derived from an EMBL/GenBank/DDBJ whole genome shotgun (WGS) entry which is preliminary data.</text>
</comment>
<accession>A0A922N0Z4</accession>
<dbReference type="Pfam" id="PF13650">
    <property type="entry name" value="Asp_protease_2"/>
    <property type="match status" value="1"/>
</dbReference>